<feature type="compositionally biased region" description="Basic and acidic residues" evidence="1">
    <location>
        <begin position="199"/>
        <end position="212"/>
    </location>
</feature>
<protein>
    <recommendedName>
        <fullName evidence="4">Mitogen-activated protein kinase-binding protein 1</fullName>
    </recommendedName>
</protein>
<feature type="compositionally biased region" description="Polar residues" evidence="1">
    <location>
        <begin position="52"/>
        <end position="67"/>
    </location>
</feature>
<feature type="compositionally biased region" description="Basic and acidic residues" evidence="1">
    <location>
        <begin position="1"/>
        <end position="10"/>
    </location>
</feature>
<feature type="region of interest" description="Disordered" evidence="1">
    <location>
        <begin position="180"/>
        <end position="212"/>
    </location>
</feature>
<accession>A0A087TGV9</accession>
<feature type="compositionally biased region" description="Polar residues" evidence="1">
    <location>
        <begin position="76"/>
        <end position="103"/>
    </location>
</feature>
<feature type="non-terminal residue" evidence="2">
    <location>
        <position position="387"/>
    </location>
</feature>
<gene>
    <name evidence="2" type="ORF">X975_11102</name>
</gene>
<feature type="region of interest" description="Disordered" evidence="1">
    <location>
        <begin position="1"/>
        <end position="112"/>
    </location>
</feature>
<organism evidence="2 3">
    <name type="scientific">Stegodyphus mimosarum</name>
    <name type="common">African social velvet spider</name>
    <dbReference type="NCBI Taxonomy" id="407821"/>
    <lineage>
        <taxon>Eukaryota</taxon>
        <taxon>Metazoa</taxon>
        <taxon>Ecdysozoa</taxon>
        <taxon>Arthropoda</taxon>
        <taxon>Chelicerata</taxon>
        <taxon>Arachnida</taxon>
        <taxon>Araneae</taxon>
        <taxon>Araneomorphae</taxon>
        <taxon>Entelegynae</taxon>
        <taxon>Eresoidea</taxon>
        <taxon>Eresidae</taxon>
        <taxon>Stegodyphus</taxon>
    </lineage>
</organism>
<reference evidence="2 3" key="1">
    <citation type="submission" date="2013-11" db="EMBL/GenBank/DDBJ databases">
        <title>Genome sequencing of Stegodyphus mimosarum.</title>
        <authorList>
            <person name="Bechsgaard J."/>
        </authorList>
    </citation>
    <scope>NUCLEOTIDE SEQUENCE [LARGE SCALE GENOMIC DNA]</scope>
</reference>
<evidence type="ECO:0000313" key="2">
    <source>
        <dbReference type="EMBL" id="KFM64348.1"/>
    </source>
</evidence>
<proteinExistence type="predicted"/>
<sequence>MKDSLIDMKRSTSFGDITGSSFPRRRLPYTPQPGGQSAPLWEQAKTIRFDDTPSTAEPAPNQNSKPSLQPKPIKLSASTTCLASPNISSSPRVQVNNSNNHTVLDSGPVLPLNKSMSSLTISTTSGRALSNTRRLSLAGANRRANYSDSSSSEASPTESRSNSMVPRGIVARRMKAFCSEQLGGGQGNDVSKRQRHKSAREPSKSKSDWDLRKLHDDVLSPARYIEKKQEFNSSPSKTLHYGLLKQNKEQSHVNYMEQLEASPNDLPVKDGSTSVASNYLDLNTTPLTKELCEKVSDDLKKVTSFAVQLFQRVTVDPQLSTAEKTSMTTTLAQGVWQAQQNLQPTAFGARTANPEAQTEPQAAMMLLQQYSDKLLSLVEQRITKVEK</sequence>
<dbReference type="Proteomes" id="UP000054359">
    <property type="component" value="Unassembled WGS sequence"/>
</dbReference>
<dbReference type="STRING" id="407821.A0A087TGV9"/>
<keyword evidence="3" id="KW-1185">Reference proteome</keyword>
<feature type="region of interest" description="Disordered" evidence="1">
    <location>
        <begin position="139"/>
        <end position="166"/>
    </location>
</feature>
<feature type="compositionally biased region" description="Polar residues" evidence="1">
    <location>
        <begin position="11"/>
        <end position="21"/>
    </location>
</feature>
<evidence type="ECO:0000313" key="3">
    <source>
        <dbReference type="Proteomes" id="UP000054359"/>
    </source>
</evidence>
<dbReference type="AlphaFoldDB" id="A0A087TGV9"/>
<dbReference type="EMBL" id="KK115171">
    <property type="protein sequence ID" value="KFM64348.1"/>
    <property type="molecule type" value="Genomic_DNA"/>
</dbReference>
<feature type="compositionally biased region" description="Low complexity" evidence="1">
    <location>
        <begin position="140"/>
        <end position="163"/>
    </location>
</feature>
<dbReference type="OrthoDB" id="6432973at2759"/>
<evidence type="ECO:0008006" key="4">
    <source>
        <dbReference type="Google" id="ProtNLM"/>
    </source>
</evidence>
<evidence type="ECO:0000256" key="1">
    <source>
        <dbReference type="SAM" id="MobiDB-lite"/>
    </source>
</evidence>
<name>A0A087TGV9_STEMI</name>